<dbReference type="SUPFAM" id="SSF52047">
    <property type="entry name" value="RNI-like"/>
    <property type="match status" value="1"/>
</dbReference>
<dbReference type="InterPro" id="IPR032675">
    <property type="entry name" value="LRR_dom_sf"/>
</dbReference>
<dbReference type="AlphaFoldDB" id="A0A9P6U611"/>
<feature type="region of interest" description="Disordered" evidence="1">
    <location>
        <begin position="712"/>
        <end position="739"/>
    </location>
</feature>
<feature type="region of interest" description="Disordered" evidence="1">
    <location>
        <begin position="496"/>
        <end position="534"/>
    </location>
</feature>
<dbReference type="OrthoDB" id="550575at2759"/>
<dbReference type="PANTHER" id="PTHR13318">
    <property type="entry name" value="PARTNER OF PAIRED, ISOFORM B-RELATED"/>
    <property type="match status" value="1"/>
</dbReference>
<dbReference type="EMBL" id="JAAAJB010000198">
    <property type="protein sequence ID" value="KAG0262063.1"/>
    <property type="molecule type" value="Genomic_DNA"/>
</dbReference>
<feature type="compositionally biased region" description="Basic and acidic residues" evidence="1">
    <location>
        <begin position="118"/>
        <end position="128"/>
    </location>
</feature>
<feature type="region of interest" description="Disordered" evidence="1">
    <location>
        <begin position="412"/>
        <end position="438"/>
    </location>
</feature>
<keyword evidence="3" id="KW-1185">Reference proteome</keyword>
<gene>
    <name evidence="2" type="ORF">DFQ27_002563</name>
</gene>
<protein>
    <recommendedName>
        <fullName evidence="4">RNI-like protein</fullName>
    </recommendedName>
</protein>
<feature type="compositionally biased region" description="Low complexity" evidence="1">
    <location>
        <begin position="414"/>
        <end position="430"/>
    </location>
</feature>
<dbReference type="GO" id="GO:0031146">
    <property type="term" value="P:SCF-dependent proteasomal ubiquitin-dependent protein catabolic process"/>
    <property type="evidence" value="ECO:0007669"/>
    <property type="project" value="TreeGrafter"/>
</dbReference>
<dbReference type="InterPro" id="IPR006553">
    <property type="entry name" value="Leu-rich_rpt_Cys-con_subtyp"/>
</dbReference>
<dbReference type="GO" id="GO:0019005">
    <property type="term" value="C:SCF ubiquitin ligase complex"/>
    <property type="evidence" value="ECO:0007669"/>
    <property type="project" value="TreeGrafter"/>
</dbReference>
<evidence type="ECO:0000313" key="3">
    <source>
        <dbReference type="Proteomes" id="UP000807716"/>
    </source>
</evidence>
<dbReference type="Gene3D" id="3.80.10.10">
    <property type="entry name" value="Ribonuclease Inhibitor"/>
    <property type="match status" value="2"/>
</dbReference>
<name>A0A9P6U611_9FUNG</name>
<accession>A0A9P6U611</accession>
<dbReference type="Proteomes" id="UP000807716">
    <property type="component" value="Unassembled WGS sequence"/>
</dbReference>
<dbReference type="InterPro" id="IPR001611">
    <property type="entry name" value="Leu-rich_rpt"/>
</dbReference>
<evidence type="ECO:0008006" key="4">
    <source>
        <dbReference type="Google" id="ProtNLM"/>
    </source>
</evidence>
<dbReference type="SMART" id="SM00367">
    <property type="entry name" value="LRR_CC"/>
    <property type="match status" value="4"/>
</dbReference>
<sequence length="830" mass="92222">MKRATSSSSGSANKKQRSSSSTSGSRRRGRGQSTSRGSIQARSRTASSESDEEDINDRQEAARQMILASATNRYDSLSLDLLTTTVHIMEPTPDSLPYAAPPSHQSGLHALLMNNGGGREKQQTKHLDGNNNNDDDPISSQVVHSLASWAMYSIAQNFHLLAAAAASPEGLVRPEFDRHPVSSQSGDPHPTTQHRDLTVQQQQLQNRRYRSACAIRDMPQHLSQKLFKLLRMTRPEILSTSVWTRMFFSQPWMESAGYPTQISHAGEQPQKDVHPLYVLDLEGLDPSQVLDPTIRSSFFLRTPGVIGPQLEMINLNQMTQLSDSCLASLVGQCSNLRRLFLKACVKVGDLTLAALPEVSLEELNISFVKEPSRTALQRMMYQCRELRVLKMAGVASVGDSWLVKLREAFDAEQQEQQQQQQQQSPSQSEQNAPSATPESWPLQYLQNLKISHTGLGDRGLKAILGFCGRTLERLDISSTNVTKVGLIADYCTWEDDDDDDDESYEAEEARSGQPYKNGNNPNNRKKKASKKHRRQGLIRNRLTRLVKLNLTRVKVQSINELTKLLGAIPPGSLHTLLLGYLSVSAIALRDTDLARLVPFFREWTREPHSGAGGGGGVARAVTGPFASAMATTWLGARHGLDSSTFRHIHTLSFFGCTQQVVRHHLGQGDSLRMVLQIFAPHLRRLELGWTNVQAIQLEAILLRAVPLPSRGDSPGLENDYGDHINNSGNDDDDDMGHEEPLVKQPNWVLEELGLDGCTLTQEMVDILILCRRLERVSLMSARVDNQDQVERLVRACPRLKSLDLTGCRGIDLGLRRTMLQHVRGNGVLPP</sequence>
<feature type="compositionally biased region" description="Acidic residues" evidence="1">
    <location>
        <begin position="496"/>
        <end position="506"/>
    </location>
</feature>
<dbReference type="Pfam" id="PF13516">
    <property type="entry name" value="LRR_6"/>
    <property type="match status" value="2"/>
</dbReference>
<evidence type="ECO:0000313" key="2">
    <source>
        <dbReference type="EMBL" id="KAG0262063.1"/>
    </source>
</evidence>
<evidence type="ECO:0000256" key="1">
    <source>
        <dbReference type="SAM" id="MobiDB-lite"/>
    </source>
</evidence>
<comment type="caution">
    <text evidence="2">The sequence shown here is derived from an EMBL/GenBank/DDBJ whole genome shotgun (WGS) entry which is preliminary data.</text>
</comment>
<feature type="compositionally biased region" description="Low complexity" evidence="1">
    <location>
        <begin position="1"/>
        <end position="24"/>
    </location>
</feature>
<feature type="region of interest" description="Disordered" evidence="1">
    <location>
        <begin position="114"/>
        <end position="139"/>
    </location>
</feature>
<reference evidence="2" key="1">
    <citation type="journal article" date="2020" name="Fungal Divers.">
        <title>Resolving the Mortierellaceae phylogeny through synthesis of multi-gene phylogenetics and phylogenomics.</title>
        <authorList>
            <person name="Vandepol N."/>
            <person name="Liber J."/>
            <person name="Desiro A."/>
            <person name="Na H."/>
            <person name="Kennedy M."/>
            <person name="Barry K."/>
            <person name="Grigoriev I.V."/>
            <person name="Miller A.N."/>
            <person name="O'Donnell K."/>
            <person name="Stajich J.E."/>
            <person name="Bonito G."/>
        </authorList>
    </citation>
    <scope>NUCLEOTIDE SEQUENCE</scope>
    <source>
        <strain evidence="2">BC1065</strain>
    </source>
</reference>
<feature type="compositionally biased region" description="Basic residues" evidence="1">
    <location>
        <begin position="523"/>
        <end position="534"/>
    </location>
</feature>
<proteinExistence type="predicted"/>
<feature type="region of interest" description="Disordered" evidence="1">
    <location>
        <begin position="174"/>
        <end position="203"/>
    </location>
</feature>
<feature type="region of interest" description="Disordered" evidence="1">
    <location>
        <begin position="1"/>
        <end position="57"/>
    </location>
</feature>
<organism evidence="2 3">
    <name type="scientific">Actinomortierella ambigua</name>
    <dbReference type="NCBI Taxonomy" id="1343610"/>
    <lineage>
        <taxon>Eukaryota</taxon>
        <taxon>Fungi</taxon>
        <taxon>Fungi incertae sedis</taxon>
        <taxon>Mucoromycota</taxon>
        <taxon>Mortierellomycotina</taxon>
        <taxon>Mortierellomycetes</taxon>
        <taxon>Mortierellales</taxon>
        <taxon>Mortierellaceae</taxon>
        <taxon>Actinomortierella</taxon>
    </lineage>
</organism>